<accession>A0ABY7PP25</accession>
<organism evidence="2 3">
    <name type="scientific">Hymenobacter yonginensis</name>
    <dbReference type="NCBI Taxonomy" id="748197"/>
    <lineage>
        <taxon>Bacteria</taxon>
        <taxon>Pseudomonadati</taxon>
        <taxon>Bacteroidota</taxon>
        <taxon>Cytophagia</taxon>
        <taxon>Cytophagales</taxon>
        <taxon>Hymenobacteraceae</taxon>
        <taxon>Hymenobacter</taxon>
    </lineage>
</organism>
<dbReference type="RefSeq" id="WP_270127034.1">
    <property type="nucleotide sequence ID" value="NZ_CP115396.1"/>
</dbReference>
<feature type="compositionally biased region" description="Basic and acidic residues" evidence="1">
    <location>
        <begin position="73"/>
        <end position="82"/>
    </location>
</feature>
<proteinExistence type="predicted"/>
<evidence type="ECO:0000313" key="2">
    <source>
        <dbReference type="EMBL" id="WBO84494.1"/>
    </source>
</evidence>
<keyword evidence="3" id="KW-1185">Reference proteome</keyword>
<name>A0ABY7PP25_9BACT</name>
<sequence>MSRATHPQQAGRWYAACLYAAGPGWAVVRDVARPGTVPGGPGLYQMQAGPGRYITQEAATAAAEALNLPPEPSRWDDMHPADWDEYEDDDEYPRTPGI</sequence>
<reference evidence="2 3" key="1">
    <citation type="journal article" date="2011" name="Int. J. Syst. Evol. Microbiol.">
        <title>Hymenobacter yonginensis sp. nov., isolated from a mesotrophic artificial lake.</title>
        <authorList>
            <person name="Joung Y."/>
            <person name="Cho S.H."/>
            <person name="Kim H."/>
            <person name="Kim S.B."/>
            <person name="Joh K."/>
        </authorList>
    </citation>
    <scope>NUCLEOTIDE SEQUENCE [LARGE SCALE GENOMIC DNA]</scope>
    <source>
        <strain evidence="2 3">KCTC 22745</strain>
    </source>
</reference>
<feature type="region of interest" description="Disordered" evidence="1">
    <location>
        <begin position="68"/>
        <end position="98"/>
    </location>
</feature>
<dbReference type="EMBL" id="CP115396">
    <property type="protein sequence ID" value="WBO84494.1"/>
    <property type="molecule type" value="Genomic_DNA"/>
</dbReference>
<dbReference type="Proteomes" id="UP001211872">
    <property type="component" value="Chromosome"/>
</dbReference>
<gene>
    <name evidence="2" type="ORF">O9Z63_19270</name>
</gene>
<evidence type="ECO:0000313" key="3">
    <source>
        <dbReference type="Proteomes" id="UP001211872"/>
    </source>
</evidence>
<evidence type="ECO:0000256" key="1">
    <source>
        <dbReference type="SAM" id="MobiDB-lite"/>
    </source>
</evidence>
<protein>
    <submittedName>
        <fullName evidence="2">Uncharacterized protein</fullName>
    </submittedName>
</protein>